<dbReference type="EMBL" id="EQ981458">
    <property type="protein sequence ID" value="EEF24721.1"/>
    <property type="molecule type" value="Genomic_DNA"/>
</dbReference>
<evidence type="ECO:0000313" key="4">
    <source>
        <dbReference type="EMBL" id="EEF24721.1"/>
    </source>
</evidence>
<feature type="non-terminal residue" evidence="4">
    <location>
        <position position="369"/>
    </location>
</feature>
<dbReference type="InParanoid" id="B9THE3"/>
<dbReference type="InterPro" id="IPR039426">
    <property type="entry name" value="TonB-dep_rcpt-like"/>
</dbReference>
<proteinExistence type="predicted"/>
<keyword evidence="1 2" id="KW-0732">Signal</keyword>
<dbReference type="Proteomes" id="UP000008311">
    <property type="component" value="Unassembled WGS sequence"/>
</dbReference>
<feature type="domain" description="TonB-dependent receptor plug" evidence="3">
    <location>
        <begin position="53"/>
        <end position="147"/>
    </location>
</feature>
<evidence type="ECO:0000259" key="3">
    <source>
        <dbReference type="Pfam" id="PF07715"/>
    </source>
</evidence>
<dbReference type="PROSITE" id="PS52016">
    <property type="entry name" value="TONB_DEPENDENT_REC_3"/>
    <property type="match status" value="1"/>
</dbReference>
<dbReference type="SUPFAM" id="SSF56935">
    <property type="entry name" value="Porins"/>
    <property type="match status" value="1"/>
</dbReference>
<dbReference type="PANTHER" id="PTHR30069">
    <property type="entry name" value="TONB-DEPENDENT OUTER MEMBRANE RECEPTOR"/>
    <property type="match status" value="1"/>
</dbReference>
<evidence type="ECO:0000313" key="5">
    <source>
        <dbReference type="Proteomes" id="UP000008311"/>
    </source>
</evidence>
<keyword evidence="5" id="KW-1185">Reference proteome</keyword>
<evidence type="ECO:0000256" key="2">
    <source>
        <dbReference type="SAM" id="SignalP"/>
    </source>
</evidence>
<dbReference type="AlphaFoldDB" id="B9THE3"/>
<feature type="signal peptide" evidence="2">
    <location>
        <begin position="1"/>
        <end position="22"/>
    </location>
</feature>
<reference evidence="5" key="1">
    <citation type="journal article" date="2010" name="Nat. Biotechnol.">
        <title>Draft genome sequence of the oilseed species Ricinus communis.</title>
        <authorList>
            <person name="Chan A.P."/>
            <person name="Crabtree J."/>
            <person name="Zhao Q."/>
            <person name="Lorenzi H."/>
            <person name="Orvis J."/>
            <person name="Puiu D."/>
            <person name="Melake-Berhan A."/>
            <person name="Jones K.M."/>
            <person name="Redman J."/>
            <person name="Chen G."/>
            <person name="Cahoon E.B."/>
            <person name="Gedil M."/>
            <person name="Stanke M."/>
            <person name="Haas B.J."/>
            <person name="Wortman J.R."/>
            <person name="Fraser-Liggett C.M."/>
            <person name="Ravel J."/>
            <person name="Rabinowicz P.D."/>
        </authorList>
    </citation>
    <scope>NUCLEOTIDE SEQUENCE [LARGE SCALE GENOMIC DNA]</scope>
    <source>
        <strain evidence="5">cv. Hale</strain>
    </source>
</reference>
<dbReference type="PANTHER" id="PTHR30069:SF29">
    <property type="entry name" value="HEMOGLOBIN AND HEMOGLOBIN-HAPTOGLOBIN-BINDING PROTEIN 1-RELATED"/>
    <property type="match status" value="1"/>
</dbReference>
<name>B9THE3_RICCO</name>
<feature type="chain" id="PRO_5002890239" description="TonB-dependent receptor plug domain-containing protein" evidence="2">
    <location>
        <begin position="23"/>
        <end position="369"/>
    </location>
</feature>
<dbReference type="InterPro" id="IPR012910">
    <property type="entry name" value="Plug_dom"/>
</dbReference>
<organism evidence="4 5">
    <name type="scientific">Ricinus communis</name>
    <name type="common">Castor bean</name>
    <dbReference type="NCBI Taxonomy" id="3988"/>
    <lineage>
        <taxon>Eukaryota</taxon>
        <taxon>Viridiplantae</taxon>
        <taxon>Streptophyta</taxon>
        <taxon>Embryophyta</taxon>
        <taxon>Tracheophyta</taxon>
        <taxon>Spermatophyta</taxon>
        <taxon>Magnoliopsida</taxon>
        <taxon>eudicotyledons</taxon>
        <taxon>Gunneridae</taxon>
        <taxon>Pentapetalae</taxon>
        <taxon>rosids</taxon>
        <taxon>fabids</taxon>
        <taxon>Malpighiales</taxon>
        <taxon>Euphorbiaceae</taxon>
        <taxon>Acalyphoideae</taxon>
        <taxon>Acalypheae</taxon>
        <taxon>Ricinus</taxon>
    </lineage>
</organism>
<dbReference type="InterPro" id="IPR037066">
    <property type="entry name" value="Plug_dom_sf"/>
</dbReference>
<dbReference type="Pfam" id="PF07715">
    <property type="entry name" value="Plug"/>
    <property type="match status" value="1"/>
</dbReference>
<accession>B9THE3</accession>
<evidence type="ECO:0000256" key="1">
    <source>
        <dbReference type="ARBA" id="ARBA00022729"/>
    </source>
</evidence>
<sequence>MSPSPLRLAIAAALFCPGAVSAQSTPPVNKNKAEDKPIQKVEVKAAASTYDPRRDDTASKTILSADEIRKYGDDNIFDVLKRAPGVTVTDKSIKMRGLGNGYTQILVNGDRPPPGFSLDALTPDQIERIEVIRAASAEYSMQAIAGTINIVLRKVVSKPQRDLRLNATRSTLQRSGTAGGTWGEKVGSLSYFVNGSLFGGHNDFHSRGADQLTLPDGTPAQSRLTRYDGGGAYRGGVLFPRLNWKIDEDNELNLSAGLQASSHAWAGASHNDNLIGAFGNPDWIDMPGRTSGDQWMMRGEIGWIAKVAGGKLDMSLAGERSRDENDNDTDYYSAGRVHHLLRDWDTVYRPRRMSFRAKFARSLFDGHAL</sequence>
<dbReference type="Gene3D" id="2.170.130.10">
    <property type="entry name" value="TonB-dependent receptor, plug domain"/>
    <property type="match status" value="1"/>
</dbReference>
<protein>
    <recommendedName>
        <fullName evidence="3">TonB-dependent receptor plug domain-containing protein</fullName>
    </recommendedName>
</protein>
<gene>
    <name evidence="4" type="ORF">RCOM_2153790</name>
</gene>